<dbReference type="OrthoDB" id="538336at2759"/>
<evidence type="ECO:0000256" key="11">
    <source>
        <dbReference type="ARBA" id="ARBA00023140"/>
    </source>
</evidence>
<keyword evidence="7 12" id="KW-0274">FAD</keyword>
<evidence type="ECO:0000256" key="4">
    <source>
        <dbReference type="ARBA" id="ARBA00004846"/>
    </source>
</evidence>
<reference evidence="18 19" key="1">
    <citation type="journal article" date="2016" name="Mol. Biol. Evol.">
        <title>Comparative Genomics of Early-Diverging Mushroom-Forming Fungi Provides Insights into the Origins of Lignocellulose Decay Capabilities.</title>
        <authorList>
            <person name="Nagy L.G."/>
            <person name="Riley R."/>
            <person name="Tritt A."/>
            <person name="Adam C."/>
            <person name="Daum C."/>
            <person name="Floudas D."/>
            <person name="Sun H."/>
            <person name="Yadav J.S."/>
            <person name="Pangilinan J."/>
            <person name="Larsson K.H."/>
            <person name="Matsuura K."/>
            <person name="Barry K."/>
            <person name="Labutti K."/>
            <person name="Kuo R."/>
            <person name="Ohm R.A."/>
            <person name="Bhattacharya S.S."/>
            <person name="Shirouzu T."/>
            <person name="Yoshinaga Y."/>
            <person name="Martin F.M."/>
            <person name="Grigoriev I.V."/>
            <person name="Hibbett D.S."/>
        </authorList>
    </citation>
    <scope>NUCLEOTIDE SEQUENCE [LARGE SCALE GENOMIC DNA]</scope>
    <source>
        <strain evidence="18 19">CBS 109695</strain>
    </source>
</reference>
<protein>
    <recommendedName>
        <fullName evidence="12">Acyl-coenzyme A oxidase</fullName>
    </recommendedName>
</protein>
<evidence type="ECO:0000313" key="19">
    <source>
        <dbReference type="Proteomes" id="UP000076532"/>
    </source>
</evidence>
<proteinExistence type="inferred from homology"/>
<dbReference type="Gene3D" id="1.10.540.10">
    <property type="entry name" value="Acyl-CoA dehydrogenase/oxidase, N-terminal domain"/>
    <property type="match status" value="1"/>
</dbReference>
<keyword evidence="8" id="KW-0276">Fatty acid metabolism</keyword>
<dbReference type="InterPro" id="IPR009100">
    <property type="entry name" value="AcylCoA_DH/oxidase_NM_dom_sf"/>
</dbReference>
<dbReference type="AlphaFoldDB" id="A0A166PXX4"/>
<keyword evidence="11" id="KW-0576">Peroxisome</keyword>
<evidence type="ECO:0000256" key="13">
    <source>
        <dbReference type="PIRSR" id="PIRSR000168-1"/>
    </source>
</evidence>
<dbReference type="GO" id="GO:0071949">
    <property type="term" value="F:FAD binding"/>
    <property type="evidence" value="ECO:0007669"/>
    <property type="project" value="InterPro"/>
</dbReference>
<evidence type="ECO:0000259" key="17">
    <source>
        <dbReference type="Pfam" id="PF22924"/>
    </source>
</evidence>
<evidence type="ECO:0000259" key="16">
    <source>
        <dbReference type="Pfam" id="PF14749"/>
    </source>
</evidence>
<evidence type="ECO:0000256" key="9">
    <source>
        <dbReference type="ARBA" id="ARBA00023002"/>
    </source>
</evidence>
<evidence type="ECO:0000256" key="2">
    <source>
        <dbReference type="ARBA" id="ARBA00001974"/>
    </source>
</evidence>
<feature type="domain" description="Acyl-CoA oxidase C-alpha1" evidence="17">
    <location>
        <begin position="286"/>
        <end position="447"/>
    </location>
</feature>
<dbReference type="InterPro" id="IPR012258">
    <property type="entry name" value="Acyl-CoA_oxidase"/>
</dbReference>
<evidence type="ECO:0000256" key="10">
    <source>
        <dbReference type="ARBA" id="ARBA00023098"/>
    </source>
</evidence>
<name>A0A166PXX4_9AGAM</name>
<dbReference type="Pfam" id="PF14749">
    <property type="entry name" value="Acyl-CoA_ox_N"/>
    <property type="match status" value="1"/>
</dbReference>
<evidence type="ECO:0000256" key="5">
    <source>
        <dbReference type="ARBA" id="ARBA00006288"/>
    </source>
</evidence>
<accession>A0A166PXX4</accession>
<comment type="similarity">
    <text evidence="5 12">Belongs to the acyl-CoA oxidase family.</text>
</comment>
<dbReference type="GO" id="GO:0003997">
    <property type="term" value="F:acyl-CoA oxidase activity"/>
    <property type="evidence" value="ECO:0007669"/>
    <property type="project" value="UniProtKB-EC"/>
</dbReference>
<dbReference type="FunFam" id="1.20.140.10:FF:000015">
    <property type="entry name" value="Acyl-coenzyme A oxidase"/>
    <property type="match status" value="1"/>
</dbReference>
<dbReference type="InterPro" id="IPR055060">
    <property type="entry name" value="ACOX_C_alpha1"/>
</dbReference>
<feature type="binding site" evidence="14">
    <location>
        <position position="182"/>
    </location>
    <ligand>
        <name>FAD</name>
        <dbReference type="ChEBI" id="CHEBI:57692"/>
    </ligand>
</feature>
<comment type="subcellular location">
    <subcellularLocation>
        <location evidence="3">Peroxisome</location>
    </subcellularLocation>
</comment>
<dbReference type="FunFam" id="2.40.110.10:FF:000003">
    <property type="entry name" value="Acyl-coenzyme A oxidase"/>
    <property type="match status" value="1"/>
</dbReference>
<sequence length="675" mass="74209">MPDPNEQTRIDMHAARSQSTIHMDAVRDYLYDGRTEWDSHVKVVETMKHDPVFDKSQRLFMTRSDRYKRGLTMTNRIYELSQLHGWTTKQNTEAISLLDEGVPMNLHSLAFEPVIMSQGSPALISEYGKLIASRGILGSYLQTELGHGTNVSQLETTATYVPATDEFVINSPSVTSTKWWIGALGRTATHGVVQAKLILPSVGGKEQDMGPHLFFVQLRSLDDHKVLPGIKIGDIGPKAMGGMASVDNGFARFDHVRIPRDHMLSKFAQVTPEGKYVQPPHAKLSYGGMLYIRSSMVTSAGWTLAKGATISIRYGTVRRQGNKNKSSGLESQTITYPSVHYRLLPILAHAYVFIQLGRNLTKAFAHMTTRLASGDTSLLAEMHATTSGLKVLITSTSIQDLEVARRSMGGHGYSGFAGLGRIYAEYLPAATYEGDNFVLDQQVVRAALKSYSNLMSAKSPSTDILSPSSYYLRLLLPCSKPTVQLTNGLWKDYSVAISLLEQRAALMVQDLAGHSKSADANVNQRVSKAVTEAFVAAQVGLMIQALPLGDTDNRVIRDLYRLYLLTTLESSLLDFLSFKIIVPTTDGADPVRSLRAEIAGLCLDLLPNAIGLTDAFGFTDWELDSALGVQDGAVYDALWEKAQTEPLNREEVTSGYSDHIKPMLERGQRLAGSKL</sequence>
<dbReference type="InterPro" id="IPR002655">
    <property type="entry name" value="Acyl-CoA_oxidase_C"/>
</dbReference>
<evidence type="ECO:0000256" key="3">
    <source>
        <dbReference type="ARBA" id="ARBA00004275"/>
    </source>
</evidence>
<dbReference type="STRING" id="436010.A0A166PXX4"/>
<evidence type="ECO:0000256" key="7">
    <source>
        <dbReference type="ARBA" id="ARBA00022827"/>
    </source>
</evidence>
<dbReference type="Proteomes" id="UP000076532">
    <property type="component" value="Unassembled WGS sequence"/>
</dbReference>
<dbReference type="InterPro" id="IPR029320">
    <property type="entry name" value="Acyl-CoA_ox_N"/>
</dbReference>
<evidence type="ECO:0000256" key="8">
    <source>
        <dbReference type="ARBA" id="ARBA00022832"/>
    </source>
</evidence>
<keyword evidence="19" id="KW-1185">Reference proteome</keyword>
<organism evidence="18 19">
    <name type="scientific">Athelia psychrophila</name>
    <dbReference type="NCBI Taxonomy" id="1759441"/>
    <lineage>
        <taxon>Eukaryota</taxon>
        <taxon>Fungi</taxon>
        <taxon>Dikarya</taxon>
        <taxon>Basidiomycota</taxon>
        <taxon>Agaricomycotina</taxon>
        <taxon>Agaricomycetes</taxon>
        <taxon>Agaricomycetidae</taxon>
        <taxon>Atheliales</taxon>
        <taxon>Atheliaceae</taxon>
        <taxon>Athelia</taxon>
    </lineage>
</organism>
<gene>
    <name evidence="18" type="ORF">FIBSPDRAFT_819206</name>
</gene>
<comment type="catalytic activity">
    <reaction evidence="1">
        <text>a 2,3-saturated acyl-CoA + O2 = a (2E)-enoyl-CoA + H2O2</text>
        <dbReference type="Rhea" id="RHEA:38959"/>
        <dbReference type="ChEBI" id="CHEBI:15379"/>
        <dbReference type="ChEBI" id="CHEBI:16240"/>
        <dbReference type="ChEBI" id="CHEBI:58856"/>
        <dbReference type="ChEBI" id="CHEBI:65111"/>
        <dbReference type="EC" id="1.3.3.6"/>
    </reaction>
</comment>
<comment type="cofactor">
    <cofactor evidence="2">
        <name>FAD</name>
        <dbReference type="ChEBI" id="CHEBI:57692"/>
    </cofactor>
</comment>
<dbReference type="PANTHER" id="PTHR10909">
    <property type="entry name" value="ELECTRON TRANSPORT OXIDOREDUCTASE"/>
    <property type="match status" value="1"/>
</dbReference>
<feature type="binding site" evidence="14">
    <location>
        <position position="143"/>
    </location>
    <ligand>
        <name>FAD</name>
        <dbReference type="ChEBI" id="CHEBI:57692"/>
    </ligand>
</feature>
<dbReference type="Gene3D" id="1.20.140.10">
    <property type="entry name" value="Butyryl-CoA Dehydrogenase, subunit A, domain 3"/>
    <property type="match status" value="2"/>
</dbReference>
<feature type="domain" description="Acyl-CoA oxidase C-terminal" evidence="15">
    <location>
        <begin position="495"/>
        <end position="665"/>
    </location>
</feature>
<dbReference type="InterPro" id="IPR037069">
    <property type="entry name" value="AcylCoA_DH/ox_N_sf"/>
</dbReference>
<comment type="pathway">
    <text evidence="4">Lipid metabolism; peroxisomal fatty acid beta-oxidation.</text>
</comment>
<dbReference type="SUPFAM" id="SSF47203">
    <property type="entry name" value="Acyl-CoA dehydrogenase C-terminal domain-like"/>
    <property type="match status" value="2"/>
</dbReference>
<evidence type="ECO:0000256" key="1">
    <source>
        <dbReference type="ARBA" id="ARBA00001201"/>
    </source>
</evidence>
<dbReference type="PIRSF" id="PIRSF000168">
    <property type="entry name" value="Acyl-CoA_oxidase"/>
    <property type="match status" value="1"/>
</dbReference>
<feature type="active site" description="Proton acceptor" evidence="13">
    <location>
        <position position="433"/>
    </location>
</feature>
<dbReference type="Pfam" id="PF22924">
    <property type="entry name" value="ACOX_C_alpha1"/>
    <property type="match status" value="1"/>
</dbReference>
<feature type="domain" description="Acyl-coenzyme A oxidase N-terminal" evidence="16">
    <location>
        <begin position="27"/>
        <end position="133"/>
    </location>
</feature>
<dbReference type="SUPFAM" id="SSF56645">
    <property type="entry name" value="Acyl-CoA dehydrogenase NM domain-like"/>
    <property type="match status" value="1"/>
</dbReference>
<evidence type="ECO:0000256" key="12">
    <source>
        <dbReference type="PIRNR" id="PIRNR000168"/>
    </source>
</evidence>
<dbReference type="Pfam" id="PF01756">
    <property type="entry name" value="ACOX"/>
    <property type="match status" value="1"/>
</dbReference>
<keyword evidence="10" id="KW-0443">Lipid metabolism</keyword>
<dbReference type="GO" id="GO:0033540">
    <property type="term" value="P:fatty acid beta-oxidation using acyl-CoA oxidase"/>
    <property type="evidence" value="ECO:0007669"/>
    <property type="project" value="TreeGrafter"/>
</dbReference>
<keyword evidence="6 12" id="KW-0285">Flavoprotein</keyword>
<dbReference type="InterPro" id="IPR046373">
    <property type="entry name" value="Acyl-CoA_Oxase/DH_mid-dom_sf"/>
</dbReference>
<keyword evidence="9" id="KW-0560">Oxidoreductase</keyword>
<evidence type="ECO:0000259" key="15">
    <source>
        <dbReference type="Pfam" id="PF01756"/>
    </source>
</evidence>
<evidence type="ECO:0000313" key="18">
    <source>
        <dbReference type="EMBL" id="KZP26564.1"/>
    </source>
</evidence>
<dbReference type="Gene3D" id="2.40.110.10">
    <property type="entry name" value="Butyryl-CoA Dehydrogenase, subunit A, domain 2"/>
    <property type="match status" value="1"/>
</dbReference>
<evidence type="ECO:0000256" key="6">
    <source>
        <dbReference type="ARBA" id="ARBA00022630"/>
    </source>
</evidence>
<dbReference type="GO" id="GO:0005777">
    <property type="term" value="C:peroxisome"/>
    <property type="evidence" value="ECO:0007669"/>
    <property type="project" value="UniProtKB-SubCell"/>
</dbReference>
<dbReference type="PANTHER" id="PTHR10909:SF250">
    <property type="entry name" value="PEROXISOMAL ACYL-COENZYME A OXIDASE 1"/>
    <property type="match status" value="1"/>
</dbReference>
<dbReference type="InterPro" id="IPR036250">
    <property type="entry name" value="AcylCo_DH-like_C"/>
</dbReference>
<dbReference type="EMBL" id="KV417513">
    <property type="protein sequence ID" value="KZP26564.1"/>
    <property type="molecule type" value="Genomic_DNA"/>
</dbReference>
<evidence type="ECO:0000256" key="14">
    <source>
        <dbReference type="PIRSR" id="PIRSR000168-2"/>
    </source>
</evidence>
<dbReference type="GO" id="GO:0055088">
    <property type="term" value="P:lipid homeostasis"/>
    <property type="evidence" value="ECO:0007669"/>
    <property type="project" value="TreeGrafter"/>
</dbReference>
<dbReference type="GO" id="GO:0005504">
    <property type="term" value="F:fatty acid binding"/>
    <property type="evidence" value="ECO:0007669"/>
    <property type="project" value="TreeGrafter"/>
</dbReference>